<dbReference type="Proteomes" id="UP000289506">
    <property type="component" value="Plasmid 13"/>
</dbReference>
<gene>
    <name evidence="8" type="primary">dcm_1</name>
    <name evidence="9" type="synonym">dcm</name>
    <name evidence="8" type="ORF">NCTC10142_00403</name>
    <name evidence="9" type="ORF">RRG46_01675</name>
</gene>
<dbReference type="Gene3D" id="3.40.50.150">
    <property type="entry name" value="Vaccinia Virus protein VP39"/>
    <property type="match status" value="1"/>
</dbReference>
<dbReference type="InterPro" id="IPR029063">
    <property type="entry name" value="SAM-dependent_MTases_sf"/>
</dbReference>
<keyword evidence="1 5" id="KW-0489">Methyltransferase</keyword>
<dbReference type="EMBL" id="CP141046">
    <property type="protein sequence ID" value="WQQ20237.1"/>
    <property type="molecule type" value="Genomic_DNA"/>
</dbReference>
<dbReference type="Gene3D" id="3.90.120.10">
    <property type="entry name" value="DNA Methylase, subunit A, domain 2"/>
    <property type="match status" value="1"/>
</dbReference>
<evidence type="ECO:0000313" key="8">
    <source>
        <dbReference type="EMBL" id="VEU64647.1"/>
    </source>
</evidence>
<dbReference type="Pfam" id="PF00145">
    <property type="entry name" value="DNA_methylase"/>
    <property type="match status" value="1"/>
</dbReference>
<sequence>MKKTIRILETFSGIGAQNKAITNINLERGEKVFDIVATTDWDARANISYAAMHHDLKINYKKILKQHNLTDVYRINNFLSNFSISLNSKKESKILLKDLLFKEYLSASILLSNNQVDITKLDPEILNKNDIDLVTYSFPCQGLSVANMGRAKGINNQESTSNLVWQIYRILSESKKKPKYLMMENVQNLLSKKFMPEYKKWKLSLKELGYKTFTVVIDGLDVGSIQKRKRVFALSVLKDVYTPFKNDKEFNEYIYFKNKSKKLTLEQRKTYFKRIFNFNTSLKENIKALINDTPSRRRMINTQKHINKSKDYIINTLTTKQDRIPCVGIIEHKNNIKGKLNYRFITPKEAYMLMGFSEKDFDKIKPFYEKNILTREALYKQAGNSIVVQAITSIFNVVEDIENMEKNNG</sequence>
<reference evidence="8 10" key="1">
    <citation type="submission" date="2019-01" db="EMBL/GenBank/DDBJ databases">
        <authorList>
            <consortium name="Pathogen Informatics"/>
        </authorList>
    </citation>
    <scope>NUCLEOTIDE SEQUENCE [LARGE SCALE GENOMIC DNA]</scope>
    <source>
        <strain evidence="8 10">NCTC10142</strain>
        <plasmid evidence="10">13</plasmid>
    </source>
</reference>
<dbReference type="PROSITE" id="PS51679">
    <property type="entry name" value="SAM_MT_C5"/>
    <property type="match status" value="1"/>
</dbReference>
<geneLocation type="plasmid" evidence="8 10">
    <name>13</name>
</geneLocation>
<dbReference type="PANTHER" id="PTHR46098:SF1">
    <property type="entry name" value="TRNA (CYTOSINE(38)-C(5))-METHYLTRANSFERASE"/>
    <property type="match status" value="1"/>
</dbReference>
<keyword evidence="8" id="KW-0614">Plasmid</keyword>
<comment type="catalytic activity">
    <reaction evidence="7">
        <text>a 2'-deoxycytidine in DNA + S-adenosyl-L-methionine = a 5-methyl-2'-deoxycytidine in DNA + S-adenosyl-L-homocysteine + H(+)</text>
        <dbReference type="Rhea" id="RHEA:13681"/>
        <dbReference type="Rhea" id="RHEA-COMP:11369"/>
        <dbReference type="Rhea" id="RHEA-COMP:11370"/>
        <dbReference type="ChEBI" id="CHEBI:15378"/>
        <dbReference type="ChEBI" id="CHEBI:57856"/>
        <dbReference type="ChEBI" id="CHEBI:59789"/>
        <dbReference type="ChEBI" id="CHEBI:85452"/>
        <dbReference type="ChEBI" id="CHEBI:85454"/>
        <dbReference type="EC" id="2.1.1.37"/>
    </reaction>
</comment>
<dbReference type="GO" id="GO:0032259">
    <property type="term" value="P:methylation"/>
    <property type="evidence" value="ECO:0007669"/>
    <property type="project" value="UniProtKB-KW"/>
</dbReference>
<comment type="similarity">
    <text evidence="5 6">Belongs to the class I-like SAM-binding methyltransferase superfamily. C5-methyltransferase family.</text>
</comment>
<dbReference type="EC" id="2.1.1.37" evidence="7"/>
<dbReference type="GO" id="GO:0009307">
    <property type="term" value="P:DNA restriction-modification system"/>
    <property type="evidence" value="ECO:0007669"/>
    <property type="project" value="UniProtKB-KW"/>
</dbReference>
<evidence type="ECO:0000313" key="11">
    <source>
        <dbReference type="Proteomes" id="UP001327314"/>
    </source>
</evidence>
<evidence type="ECO:0000256" key="2">
    <source>
        <dbReference type="ARBA" id="ARBA00022679"/>
    </source>
</evidence>
<organism evidence="8 10">
    <name type="scientific">Mycoplasmopsis cynos</name>
    <dbReference type="NCBI Taxonomy" id="171284"/>
    <lineage>
        <taxon>Bacteria</taxon>
        <taxon>Bacillati</taxon>
        <taxon>Mycoplasmatota</taxon>
        <taxon>Mycoplasmoidales</taxon>
        <taxon>Metamycoplasmataceae</taxon>
        <taxon>Mycoplasmopsis</taxon>
    </lineage>
</organism>
<keyword evidence="3 5" id="KW-0949">S-adenosyl-L-methionine</keyword>
<protein>
    <recommendedName>
        <fullName evidence="7">Cytosine-specific methyltransferase</fullName>
        <ecNumber evidence="7">2.1.1.37</ecNumber>
    </recommendedName>
</protein>
<dbReference type="InterPro" id="IPR050750">
    <property type="entry name" value="C5-MTase"/>
</dbReference>
<evidence type="ECO:0000256" key="6">
    <source>
        <dbReference type="RuleBase" id="RU000416"/>
    </source>
</evidence>
<keyword evidence="2 5" id="KW-0808">Transferase</keyword>
<dbReference type="EMBL" id="LR214986">
    <property type="protein sequence ID" value="VEU64647.1"/>
    <property type="molecule type" value="Genomic_DNA"/>
</dbReference>
<dbReference type="SUPFAM" id="SSF53335">
    <property type="entry name" value="S-adenosyl-L-methionine-dependent methyltransferases"/>
    <property type="match status" value="1"/>
</dbReference>
<dbReference type="PANTHER" id="PTHR46098">
    <property type="entry name" value="TRNA (CYTOSINE(38)-C(5))-METHYLTRANSFERASE"/>
    <property type="match status" value="1"/>
</dbReference>
<evidence type="ECO:0000313" key="10">
    <source>
        <dbReference type="Proteomes" id="UP000289506"/>
    </source>
</evidence>
<accession>A0A449AI19</accession>
<evidence type="ECO:0000256" key="7">
    <source>
        <dbReference type="RuleBase" id="RU000417"/>
    </source>
</evidence>
<dbReference type="PROSITE" id="PS00094">
    <property type="entry name" value="C5_MTASE_1"/>
    <property type="match status" value="1"/>
</dbReference>
<dbReference type="InterPro" id="IPR001525">
    <property type="entry name" value="C5_MeTfrase"/>
</dbReference>
<evidence type="ECO:0000256" key="4">
    <source>
        <dbReference type="ARBA" id="ARBA00022747"/>
    </source>
</evidence>
<dbReference type="GO" id="GO:0003886">
    <property type="term" value="F:DNA (cytosine-5-)-methyltransferase activity"/>
    <property type="evidence" value="ECO:0007669"/>
    <property type="project" value="UniProtKB-EC"/>
</dbReference>
<evidence type="ECO:0000256" key="5">
    <source>
        <dbReference type="PROSITE-ProRule" id="PRU01016"/>
    </source>
</evidence>
<dbReference type="Proteomes" id="UP001327314">
    <property type="component" value="Chromosome"/>
</dbReference>
<name>A0A449AI19_9BACT</name>
<proteinExistence type="inferred from homology"/>
<dbReference type="REBASE" id="298566">
    <property type="entry name" value="M.Mcy10142ORF403P"/>
</dbReference>
<evidence type="ECO:0000256" key="3">
    <source>
        <dbReference type="ARBA" id="ARBA00022691"/>
    </source>
</evidence>
<keyword evidence="4" id="KW-0680">Restriction system</keyword>
<dbReference type="NCBIfam" id="TIGR00675">
    <property type="entry name" value="dcm"/>
    <property type="match status" value="1"/>
</dbReference>
<dbReference type="PRINTS" id="PR00105">
    <property type="entry name" value="C5METTRFRASE"/>
</dbReference>
<evidence type="ECO:0000313" key="9">
    <source>
        <dbReference type="EMBL" id="WQQ20237.1"/>
    </source>
</evidence>
<dbReference type="InterPro" id="IPR018117">
    <property type="entry name" value="C5_DNA_meth_AS"/>
</dbReference>
<reference evidence="9 11" key="2">
    <citation type="submission" date="2023-12" db="EMBL/GenBank/DDBJ databases">
        <title>Hybrid Genome Assemblies of Mycoplasma cynos and Mycoplasma felis isolated from Dogs and Cats with Infectious Respiratory Disease.</title>
        <authorList>
            <person name="Framst I."/>
            <person name="Cai H."/>
            <person name="Ramesh P."/>
            <person name="Maboni G."/>
        </authorList>
    </citation>
    <scope>NUCLEOTIDE SEQUENCE [LARGE SCALE GENOMIC DNA]</scope>
    <source>
        <strain evidence="9 11">30510</strain>
    </source>
</reference>
<dbReference type="RefSeq" id="WP_129720554.1">
    <property type="nucleotide sequence ID" value="NZ_CP141039.1"/>
</dbReference>
<feature type="active site" evidence="5">
    <location>
        <position position="140"/>
    </location>
</feature>
<evidence type="ECO:0000256" key="1">
    <source>
        <dbReference type="ARBA" id="ARBA00022603"/>
    </source>
</evidence>
<dbReference type="AlphaFoldDB" id="A0A449AI19"/>